<evidence type="ECO:0000313" key="3">
    <source>
        <dbReference type="Proteomes" id="UP001549036"/>
    </source>
</evidence>
<comment type="caution">
    <text evidence="2">The sequence shown here is derived from an EMBL/GenBank/DDBJ whole genome shotgun (WGS) entry which is preliminary data.</text>
</comment>
<organism evidence="2 3">
    <name type="scientific">Mesorhizobium shonense</name>
    <dbReference type="NCBI Taxonomy" id="1209948"/>
    <lineage>
        <taxon>Bacteria</taxon>
        <taxon>Pseudomonadati</taxon>
        <taxon>Pseudomonadota</taxon>
        <taxon>Alphaproteobacteria</taxon>
        <taxon>Hyphomicrobiales</taxon>
        <taxon>Phyllobacteriaceae</taxon>
        <taxon>Mesorhizobium</taxon>
    </lineage>
</organism>
<dbReference type="RefSeq" id="WP_292299704.1">
    <property type="nucleotide sequence ID" value="NZ_JBEPLM010000012.1"/>
</dbReference>
<name>A0ABV2HZG6_9HYPH</name>
<sequence length="230" mass="22846">MPFYLYAAERRLADAPLEVAVHQSPGFSLACFAFACAIAVAGAGAAAGGEHGGGRGAGGHHGNDGSHGAGSQHEGRNSGAHKGPGDDPDVSSGDPPPADGTSTFTTGSTKAATAASVVPSADGGQSLDLPPTLQPPGDSTIPSTIHPIEVPGVPDDVVRACYDAIKSAAAPFGPVSVRVGSAGSLHRLSSNTISAPVQVSIDYVHQGRVETRQAPVECELNAEGSVIGLT</sequence>
<dbReference type="Proteomes" id="UP001549036">
    <property type="component" value="Unassembled WGS sequence"/>
</dbReference>
<proteinExistence type="predicted"/>
<reference evidence="2 3" key="1">
    <citation type="submission" date="2024-06" db="EMBL/GenBank/DDBJ databases">
        <title>Genomic Encyclopedia of Type Strains, Phase IV (KMG-IV): sequencing the most valuable type-strain genomes for metagenomic binning, comparative biology and taxonomic classification.</title>
        <authorList>
            <person name="Goeker M."/>
        </authorList>
    </citation>
    <scope>NUCLEOTIDE SEQUENCE [LARGE SCALE GENOMIC DNA]</scope>
    <source>
        <strain evidence="2 3">DSM 29846</strain>
    </source>
</reference>
<feature type="compositionally biased region" description="Gly residues" evidence="1">
    <location>
        <begin position="45"/>
        <end position="68"/>
    </location>
</feature>
<feature type="compositionally biased region" description="Low complexity" evidence="1">
    <location>
        <begin position="99"/>
        <end position="122"/>
    </location>
</feature>
<accession>A0ABV2HZG6</accession>
<keyword evidence="3" id="KW-1185">Reference proteome</keyword>
<evidence type="ECO:0000256" key="1">
    <source>
        <dbReference type="SAM" id="MobiDB-lite"/>
    </source>
</evidence>
<protein>
    <submittedName>
        <fullName evidence="2">Uncharacterized protein</fullName>
    </submittedName>
</protein>
<gene>
    <name evidence="2" type="ORF">ABID26_005415</name>
</gene>
<feature type="region of interest" description="Disordered" evidence="1">
    <location>
        <begin position="45"/>
        <end position="141"/>
    </location>
</feature>
<dbReference type="EMBL" id="JBEPLM010000012">
    <property type="protein sequence ID" value="MET3596000.1"/>
    <property type="molecule type" value="Genomic_DNA"/>
</dbReference>
<evidence type="ECO:0000313" key="2">
    <source>
        <dbReference type="EMBL" id="MET3596000.1"/>
    </source>
</evidence>